<keyword evidence="2" id="KW-1185">Reference proteome</keyword>
<protein>
    <submittedName>
        <fullName evidence="1">Uncharacterized protein</fullName>
    </submittedName>
</protein>
<gene>
    <name evidence="1" type="ORF">MSG28_009167</name>
</gene>
<name>A0ACC0KXE2_CHOFU</name>
<dbReference type="EMBL" id="CM046115">
    <property type="protein sequence ID" value="KAI8440856.1"/>
    <property type="molecule type" value="Genomic_DNA"/>
</dbReference>
<evidence type="ECO:0000313" key="2">
    <source>
        <dbReference type="Proteomes" id="UP001064048"/>
    </source>
</evidence>
<dbReference type="Proteomes" id="UP001064048">
    <property type="component" value="Chromosome 15"/>
</dbReference>
<proteinExistence type="predicted"/>
<organism evidence="1 2">
    <name type="scientific">Choristoneura fumiferana</name>
    <name type="common">Spruce budworm moth</name>
    <name type="synonym">Archips fumiferana</name>
    <dbReference type="NCBI Taxonomy" id="7141"/>
    <lineage>
        <taxon>Eukaryota</taxon>
        <taxon>Metazoa</taxon>
        <taxon>Ecdysozoa</taxon>
        <taxon>Arthropoda</taxon>
        <taxon>Hexapoda</taxon>
        <taxon>Insecta</taxon>
        <taxon>Pterygota</taxon>
        <taxon>Neoptera</taxon>
        <taxon>Endopterygota</taxon>
        <taxon>Lepidoptera</taxon>
        <taxon>Glossata</taxon>
        <taxon>Ditrysia</taxon>
        <taxon>Tortricoidea</taxon>
        <taxon>Tortricidae</taxon>
        <taxon>Tortricinae</taxon>
        <taxon>Choristoneura</taxon>
    </lineage>
</organism>
<comment type="caution">
    <text evidence="1">The sequence shown here is derived from an EMBL/GenBank/DDBJ whole genome shotgun (WGS) entry which is preliminary data.</text>
</comment>
<accession>A0ACC0KXE2</accession>
<evidence type="ECO:0000313" key="1">
    <source>
        <dbReference type="EMBL" id="KAI8440856.1"/>
    </source>
</evidence>
<sequence>MVRGAAIALMLALAWACTARASVLVPTYVLPPDSFARDQRSLGPPPDADTAESQRTIKRLIGGHIKIKPDKEYGNTKNSIAYDAKSETGKFVGVIVPDQSGGTVGWNQGIWDDGMLMSSAGEGKETVKPKEVDEDKKTLSDQVAEGKYGLIQKEIFVKTPKRPGIVSYEPNPETSDKDNIQTLGGLKKDEIWLAEDHLLVLKGGSFPERTKETGRRPWPPIDDYEAPRRQVKLPQKPKVPPPFPVRLSDDGPLVFLTPNGSVPAPQFPPYASREGESPLYPPPFPFAPGAPYPSGDNSGNTSAGGAPLPIPPFPFLSGNASEGAFPFLASMNGSFPEGFPPGAAFLPPPSNQSDLYDEDDPSIYYPPPYNFSYRADYNNSVPAGPLVPGIILPPPPDFFAPLEEKTTTAAVKSTTRPTTTSTYLRPKATVKRPSPTPSVHRNKYKTRPTTTTEYPSTTEVPTTITTPPPVEIVTTPRPRYPQRVVQIPQRVPVRVQNLAEEIQPRPKTEKPVYKIRTKATSKPLSVSVIYDYPDSTYDTKQPSTTEKPYILYDVPDKTPDVVTDNLVTSTPVPLRAYYSNTQNNNVPITKLQPVYNRKPNDNALASFYFYDEQPKTSASPASFFDGRNYYKTVPVNQPAPQYQQNINNQQGFNPSVDVAYGAIDQADALFLWPQKQGPRTLTQEYFSIQKPLYVQPQPQQRPQAFYQQIADIQQTIDLFTTKRPKQHRQYSNKPKAITSRPVQVPVYQFSYQSKPRQEQFSFRAPKLDPEPFRPMVSYSKPFNLDNEFNAITPSVSPNYHQQYLIENVQVTTETPTSTRYYPKTKTRDEDYDDRPIIKDVRPKNNRNQIPIQNDKPAVHHVNRVPSVTPNPISHGYYTQQDERYLDDITKNSFDIFGKKIEDSTHDVNGLAVTPPIGTVRTPINNNINLQYAYELIESQSPSPPSLDRDTLVNNLHPRPPINPDSEPIRHHNAELVQPQKPPSLADDTLVNERLPRPTINPDSEFIPIPNPGYRSQQYRVQSQVQRPQYNGEQYDLNQPSLADDTAVNYRRPLPPVNPDAEWISPVNAAGEGRPGSFVSYRLPGEGAHVYFLTPQAAQTRERYRSQGGGYGR</sequence>
<reference evidence="1 2" key="1">
    <citation type="journal article" date="2022" name="Genome Biol. Evol.">
        <title>The Spruce Budworm Genome: Reconstructing the Evolutionary History of Antifreeze Proteins.</title>
        <authorList>
            <person name="Beliveau C."/>
            <person name="Gagne P."/>
            <person name="Picq S."/>
            <person name="Vernygora O."/>
            <person name="Keeling C.I."/>
            <person name="Pinkney K."/>
            <person name="Doucet D."/>
            <person name="Wen F."/>
            <person name="Johnston J.S."/>
            <person name="Maaroufi H."/>
            <person name="Boyle B."/>
            <person name="Laroche J."/>
            <person name="Dewar K."/>
            <person name="Juretic N."/>
            <person name="Blackburn G."/>
            <person name="Nisole A."/>
            <person name="Brunet B."/>
            <person name="Brandao M."/>
            <person name="Lumley L."/>
            <person name="Duan J."/>
            <person name="Quan G."/>
            <person name="Lucarotti C.J."/>
            <person name="Roe A.D."/>
            <person name="Sperling F.A.H."/>
            <person name="Levesque R.C."/>
            <person name="Cusson M."/>
        </authorList>
    </citation>
    <scope>NUCLEOTIDE SEQUENCE [LARGE SCALE GENOMIC DNA]</scope>
    <source>
        <strain evidence="1">Glfc:IPQL:Cfum</strain>
    </source>
</reference>